<keyword evidence="1" id="KW-0112">Calmodulin-binding</keyword>
<comment type="subunit">
    <text evidence="3">Binds to multiple calmodulin (CaM) in the presence of Ca(2+) and CaM-like proteins.</text>
</comment>
<dbReference type="Pfam" id="PF00612">
    <property type="entry name" value="IQ"/>
    <property type="match status" value="1"/>
</dbReference>
<evidence type="ECO:0000313" key="6">
    <source>
        <dbReference type="EMBL" id="KAF9589227.1"/>
    </source>
</evidence>
<dbReference type="InterPro" id="IPR025064">
    <property type="entry name" value="DUF4005"/>
</dbReference>
<evidence type="ECO:0000313" key="7">
    <source>
        <dbReference type="Proteomes" id="UP000631114"/>
    </source>
</evidence>
<evidence type="ECO:0000256" key="2">
    <source>
        <dbReference type="ARBA" id="ARBA00024341"/>
    </source>
</evidence>
<dbReference type="SMART" id="SM00015">
    <property type="entry name" value="IQ"/>
    <property type="match status" value="1"/>
</dbReference>
<accession>A0A835H0B7</accession>
<evidence type="ECO:0000256" key="4">
    <source>
        <dbReference type="SAM" id="MobiDB-lite"/>
    </source>
</evidence>
<organism evidence="6 7">
    <name type="scientific">Coptis chinensis</name>
    <dbReference type="NCBI Taxonomy" id="261450"/>
    <lineage>
        <taxon>Eukaryota</taxon>
        <taxon>Viridiplantae</taxon>
        <taxon>Streptophyta</taxon>
        <taxon>Embryophyta</taxon>
        <taxon>Tracheophyta</taxon>
        <taxon>Spermatophyta</taxon>
        <taxon>Magnoliopsida</taxon>
        <taxon>Ranunculales</taxon>
        <taxon>Ranunculaceae</taxon>
        <taxon>Coptidoideae</taxon>
        <taxon>Coptis</taxon>
    </lineage>
</organism>
<dbReference type="Proteomes" id="UP000631114">
    <property type="component" value="Unassembled WGS sequence"/>
</dbReference>
<reference evidence="6 7" key="1">
    <citation type="submission" date="2020-10" db="EMBL/GenBank/DDBJ databases">
        <title>The Coptis chinensis genome and diversification of protoberbering-type alkaloids.</title>
        <authorList>
            <person name="Wang B."/>
            <person name="Shu S."/>
            <person name="Song C."/>
            <person name="Liu Y."/>
        </authorList>
    </citation>
    <scope>NUCLEOTIDE SEQUENCE [LARGE SCALE GENOMIC DNA]</scope>
    <source>
        <strain evidence="6">HL-2020</strain>
        <tissue evidence="6">Leaf</tissue>
    </source>
</reference>
<comment type="caution">
    <text evidence="6">The sequence shown here is derived from an EMBL/GenBank/DDBJ whole genome shotgun (WGS) entry which is preliminary data.</text>
</comment>
<dbReference type="PANTHER" id="PTHR32295">
    <property type="entry name" value="IQ-DOMAIN 5-RELATED"/>
    <property type="match status" value="1"/>
</dbReference>
<feature type="region of interest" description="Disordered" evidence="4">
    <location>
        <begin position="393"/>
        <end position="422"/>
    </location>
</feature>
<dbReference type="Gene3D" id="1.20.5.190">
    <property type="match status" value="1"/>
</dbReference>
<dbReference type="InterPro" id="IPR000048">
    <property type="entry name" value="IQ_motif_EF-hand-BS"/>
</dbReference>
<gene>
    <name evidence="6" type="ORF">IFM89_020665</name>
</gene>
<dbReference type="AlphaFoldDB" id="A0A835H0B7"/>
<dbReference type="PROSITE" id="PS50096">
    <property type="entry name" value="IQ"/>
    <property type="match status" value="2"/>
</dbReference>
<dbReference type="OrthoDB" id="696085at2759"/>
<dbReference type="Pfam" id="PF13178">
    <property type="entry name" value="DUF4005"/>
    <property type="match status" value="1"/>
</dbReference>
<dbReference type="EMBL" id="JADFTS010000009">
    <property type="protein sequence ID" value="KAF9589227.1"/>
    <property type="molecule type" value="Genomic_DNA"/>
</dbReference>
<feature type="compositionally biased region" description="Polar residues" evidence="4">
    <location>
        <begin position="393"/>
        <end position="405"/>
    </location>
</feature>
<keyword evidence="7" id="KW-1185">Reference proteome</keyword>
<evidence type="ECO:0000256" key="3">
    <source>
        <dbReference type="ARBA" id="ARBA00024378"/>
    </source>
</evidence>
<comment type="similarity">
    <text evidence="2">Belongs to the IQD family.</text>
</comment>
<feature type="compositionally biased region" description="Basic and acidic residues" evidence="4">
    <location>
        <begin position="317"/>
        <end position="327"/>
    </location>
</feature>
<proteinExistence type="inferred from homology"/>
<sequence>MAKMGSWVNLLKKLFVSEAKATPEKNGKRRRWIIGRFKWKRVPALACSSLVKDRSLVEAEKEHSKHALTVAIATAAAAEAALASAKAAAEVVRLTSTPMVYLTYKRGSRESAAIKIQTSFRGYLARKALRALKGLVRLQAMVRGQAVRRQVISTLNGLQTLVKIQSQLRGTREGMEDKQLIKNFNELGKPKVKNHTGLVDTLPPKEDFDALLLSRHNGLVRREHVKEYSFSNRDSWNSKISKESEANGVNGRLNHWLEESGEAQERKCRISINSNLFVTSSPVQRNVQGRTEHRLGELKHNDLLLAGRSSPISTPRRSFDRPRRSSIEDSDSLGSPVLPNYMSATESVKARLRSISLPKQRQGLVDTYSDHGSPYKDRLIFSSFSTDASTIVKSGKSPSFQQRSPSLKGLLIPRNSHPSAKDISINSESSILNRVQHGGLK</sequence>
<dbReference type="GO" id="GO:0005516">
    <property type="term" value="F:calmodulin binding"/>
    <property type="evidence" value="ECO:0007669"/>
    <property type="project" value="UniProtKB-KW"/>
</dbReference>
<feature type="region of interest" description="Disordered" evidence="4">
    <location>
        <begin position="306"/>
        <end position="340"/>
    </location>
</feature>
<evidence type="ECO:0000259" key="5">
    <source>
        <dbReference type="Pfam" id="PF13178"/>
    </source>
</evidence>
<feature type="domain" description="DUF4005" evidence="5">
    <location>
        <begin position="321"/>
        <end position="395"/>
    </location>
</feature>
<name>A0A835H0B7_9MAGN</name>
<dbReference type="PANTHER" id="PTHR32295:SF41">
    <property type="entry name" value="PROTEIN IQ-DOMAIN 11"/>
    <property type="match status" value="1"/>
</dbReference>
<protein>
    <recommendedName>
        <fullName evidence="5">DUF4005 domain-containing protein</fullName>
    </recommendedName>
</protein>
<evidence type="ECO:0000256" key="1">
    <source>
        <dbReference type="ARBA" id="ARBA00022860"/>
    </source>
</evidence>
<dbReference type="CDD" id="cd23767">
    <property type="entry name" value="IQCD"/>
    <property type="match status" value="1"/>
</dbReference>